<protein>
    <submittedName>
        <fullName evidence="2">Uncharacterized protein</fullName>
    </submittedName>
</protein>
<dbReference type="OrthoDB" id="2384193at2759"/>
<name>A0A1Y1XP68_9FUNG</name>
<dbReference type="Proteomes" id="UP000193498">
    <property type="component" value="Unassembled WGS sequence"/>
</dbReference>
<comment type="caution">
    <text evidence="2">The sequence shown here is derived from an EMBL/GenBank/DDBJ whole genome shotgun (WGS) entry which is preliminary data.</text>
</comment>
<reference evidence="2 3" key="1">
    <citation type="submission" date="2016-07" db="EMBL/GenBank/DDBJ databases">
        <title>Pervasive Adenine N6-methylation of Active Genes in Fungi.</title>
        <authorList>
            <consortium name="DOE Joint Genome Institute"/>
            <person name="Mondo S.J."/>
            <person name="Dannebaum R.O."/>
            <person name="Kuo R.C."/>
            <person name="Labutti K."/>
            <person name="Haridas S."/>
            <person name="Kuo A."/>
            <person name="Salamov A."/>
            <person name="Ahrendt S.R."/>
            <person name="Lipzen A."/>
            <person name="Sullivan W."/>
            <person name="Andreopoulos W.B."/>
            <person name="Clum A."/>
            <person name="Lindquist E."/>
            <person name="Daum C."/>
            <person name="Ramamoorthy G.K."/>
            <person name="Gryganskyi A."/>
            <person name="Culley D."/>
            <person name="Magnuson J.K."/>
            <person name="James T.Y."/>
            <person name="O'Malley M.A."/>
            <person name="Stajich J.E."/>
            <person name="Spatafora J.W."/>
            <person name="Visel A."/>
            <person name="Grigoriev I.V."/>
        </authorList>
    </citation>
    <scope>NUCLEOTIDE SEQUENCE [LARGE SCALE GENOMIC DNA]</scope>
    <source>
        <strain evidence="2 3">CBS 931.73</strain>
    </source>
</reference>
<keyword evidence="1" id="KW-0812">Transmembrane</keyword>
<keyword evidence="3" id="KW-1185">Reference proteome</keyword>
<dbReference type="AlphaFoldDB" id="A0A1Y1XP68"/>
<proteinExistence type="predicted"/>
<feature type="transmembrane region" description="Helical" evidence="1">
    <location>
        <begin position="12"/>
        <end position="35"/>
    </location>
</feature>
<organism evidence="2 3">
    <name type="scientific">Basidiobolus meristosporus CBS 931.73</name>
    <dbReference type="NCBI Taxonomy" id="1314790"/>
    <lineage>
        <taxon>Eukaryota</taxon>
        <taxon>Fungi</taxon>
        <taxon>Fungi incertae sedis</taxon>
        <taxon>Zoopagomycota</taxon>
        <taxon>Entomophthoromycotina</taxon>
        <taxon>Basidiobolomycetes</taxon>
        <taxon>Basidiobolales</taxon>
        <taxon>Basidiobolaceae</taxon>
        <taxon>Basidiobolus</taxon>
    </lineage>
</organism>
<feature type="transmembrane region" description="Helical" evidence="1">
    <location>
        <begin position="55"/>
        <end position="75"/>
    </location>
</feature>
<evidence type="ECO:0000313" key="3">
    <source>
        <dbReference type="Proteomes" id="UP000193498"/>
    </source>
</evidence>
<keyword evidence="1" id="KW-0472">Membrane</keyword>
<accession>A0A1Y1XP68</accession>
<evidence type="ECO:0000313" key="2">
    <source>
        <dbReference type="EMBL" id="ORX87539.1"/>
    </source>
</evidence>
<evidence type="ECO:0000256" key="1">
    <source>
        <dbReference type="SAM" id="Phobius"/>
    </source>
</evidence>
<dbReference type="InParanoid" id="A0A1Y1XP68"/>
<dbReference type="EMBL" id="MCFE01000551">
    <property type="protein sequence ID" value="ORX87539.1"/>
    <property type="molecule type" value="Genomic_DNA"/>
</dbReference>
<gene>
    <name evidence="2" type="ORF">K493DRAFT_319651</name>
</gene>
<keyword evidence="1" id="KW-1133">Transmembrane helix</keyword>
<sequence>MWLPTNLKLSKIADLLLNLSFAFMTSSLFLLHSFWHFMVKTLTRMSFMSSLEFRLYLFYSGLSLTLYPALQFWFLNDTKKATVGGAK</sequence>